<evidence type="ECO:0000313" key="2">
    <source>
        <dbReference type="EMBL" id="SFG89911.1"/>
    </source>
</evidence>
<dbReference type="PANTHER" id="PTHR43441">
    <property type="entry name" value="RIBOSOMAL-PROTEIN-SERINE ACETYLTRANSFERASE"/>
    <property type="match status" value="1"/>
</dbReference>
<dbReference type="InterPro" id="IPR016181">
    <property type="entry name" value="Acyl_CoA_acyltransferase"/>
</dbReference>
<protein>
    <submittedName>
        <fullName evidence="2">Protein N-acetyltransferase, RimJ/RimL family</fullName>
    </submittedName>
</protein>
<dbReference type="STRING" id="1436961.SAMN05421739_104240"/>
<organism evidence="2 3">
    <name type="scientific">Pontibacter chinhatensis</name>
    <dbReference type="NCBI Taxonomy" id="1436961"/>
    <lineage>
        <taxon>Bacteria</taxon>
        <taxon>Pseudomonadati</taxon>
        <taxon>Bacteroidota</taxon>
        <taxon>Cytophagia</taxon>
        <taxon>Cytophagales</taxon>
        <taxon>Hymenobacteraceae</taxon>
        <taxon>Pontibacter</taxon>
    </lineage>
</organism>
<dbReference type="AlphaFoldDB" id="A0A1I2VRV6"/>
<accession>A0A1I2VRV6</accession>
<dbReference type="Pfam" id="PF13302">
    <property type="entry name" value="Acetyltransf_3"/>
    <property type="match status" value="1"/>
</dbReference>
<gene>
    <name evidence="2" type="ORF">SAMN05421739_104240</name>
</gene>
<dbReference type="EMBL" id="FOOT01000004">
    <property type="protein sequence ID" value="SFG89911.1"/>
    <property type="molecule type" value="Genomic_DNA"/>
</dbReference>
<dbReference type="PANTHER" id="PTHR43441:SF11">
    <property type="entry name" value="RIBOSOMAL-PROTEIN-SERINE ACETYLTRANSFERASE"/>
    <property type="match status" value="1"/>
</dbReference>
<dbReference type="Proteomes" id="UP000198724">
    <property type="component" value="Unassembled WGS sequence"/>
</dbReference>
<proteinExistence type="predicted"/>
<sequence length="220" mass="25279">MSEQKPDTLSLMSFLYNALPEDFDEHLETKNLLLRPYQDGDERDFMRLLQESMAYLSPAFPGRLSRVRVLDDARSQVQQLRTDWDNRRTFEFGVWQKQDNRYIGDIALKNLDRSVPKAEVGLYFDGWPATRQLAQEALDEVIHFAFGPLGLNKVYLRCTTANESYGSLAESCGFMKEGVLRCDHRGADSDELLDLTYYGLTRQDFESKQQQQAANSTAVV</sequence>
<evidence type="ECO:0000259" key="1">
    <source>
        <dbReference type="Pfam" id="PF13302"/>
    </source>
</evidence>
<reference evidence="3" key="1">
    <citation type="submission" date="2016-10" db="EMBL/GenBank/DDBJ databases">
        <authorList>
            <person name="Varghese N."/>
            <person name="Submissions S."/>
        </authorList>
    </citation>
    <scope>NUCLEOTIDE SEQUENCE [LARGE SCALE GENOMIC DNA]</scope>
    <source>
        <strain evidence="3">LP51</strain>
    </source>
</reference>
<dbReference type="InterPro" id="IPR000182">
    <property type="entry name" value="GNAT_dom"/>
</dbReference>
<keyword evidence="3" id="KW-1185">Reference proteome</keyword>
<evidence type="ECO:0000313" key="3">
    <source>
        <dbReference type="Proteomes" id="UP000198724"/>
    </source>
</evidence>
<dbReference type="GO" id="GO:1990189">
    <property type="term" value="F:protein N-terminal-serine acetyltransferase activity"/>
    <property type="evidence" value="ECO:0007669"/>
    <property type="project" value="TreeGrafter"/>
</dbReference>
<name>A0A1I2VRV6_9BACT</name>
<dbReference type="Gene3D" id="3.40.630.30">
    <property type="match status" value="1"/>
</dbReference>
<keyword evidence="2" id="KW-0808">Transferase</keyword>
<dbReference type="SUPFAM" id="SSF55729">
    <property type="entry name" value="Acyl-CoA N-acyltransferases (Nat)"/>
    <property type="match status" value="1"/>
</dbReference>
<dbReference type="GO" id="GO:0008999">
    <property type="term" value="F:protein-N-terminal-alanine acetyltransferase activity"/>
    <property type="evidence" value="ECO:0007669"/>
    <property type="project" value="TreeGrafter"/>
</dbReference>
<dbReference type="GO" id="GO:0005737">
    <property type="term" value="C:cytoplasm"/>
    <property type="evidence" value="ECO:0007669"/>
    <property type="project" value="TreeGrafter"/>
</dbReference>
<dbReference type="InterPro" id="IPR051908">
    <property type="entry name" value="Ribosomal_N-acetyltransferase"/>
</dbReference>
<feature type="domain" description="N-acetyltransferase" evidence="1">
    <location>
        <begin position="32"/>
        <end position="174"/>
    </location>
</feature>